<evidence type="ECO:0000313" key="2">
    <source>
        <dbReference type="Proteomes" id="UP000298061"/>
    </source>
</evidence>
<dbReference type="EMBL" id="SFCI01001536">
    <property type="protein sequence ID" value="TFY75531.1"/>
    <property type="molecule type" value="Genomic_DNA"/>
</dbReference>
<proteinExistence type="predicted"/>
<keyword evidence="2" id="KW-1185">Reference proteome</keyword>
<evidence type="ECO:0000313" key="1">
    <source>
        <dbReference type="EMBL" id="TFY75531.1"/>
    </source>
</evidence>
<accession>A0A4Y9ZNW8</accession>
<protein>
    <submittedName>
        <fullName evidence="1">Uncharacterized protein</fullName>
    </submittedName>
</protein>
<organism evidence="1 2">
    <name type="scientific">Hericium alpestre</name>
    <dbReference type="NCBI Taxonomy" id="135208"/>
    <lineage>
        <taxon>Eukaryota</taxon>
        <taxon>Fungi</taxon>
        <taxon>Dikarya</taxon>
        <taxon>Basidiomycota</taxon>
        <taxon>Agaricomycotina</taxon>
        <taxon>Agaricomycetes</taxon>
        <taxon>Russulales</taxon>
        <taxon>Hericiaceae</taxon>
        <taxon>Hericium</taxon>
    </lineage>
</organism>
<dbReference type="AlphaFoldDB" id="A0A4Y9ZNW8"/>
<sequence>MVLDLRSTTIQFDNFCNDDASSIATSYLTINLGSSEHCAVNTADALEVDEHEVEISALIEMETV</sequence>
<gene>
    <name evidence="1" type="ORF">EWM64_g8481</name>
</gene>
<dbReference type="Proteomes" id="UP000298061">
    <property type="component" value="Unassembled WGS sequence"/>
</dbReference>
<reference evidence="1 2" key="1">
    <citation type="submission" date="2019-02" db="EMBL/GenBank/DDBJ databases">
        <title>Genome sequencing of the rare red list fungi Hericium alpestre (H. flagellum).</title>
        <authorList>
            <person name="Buettner E."/>
            <person name="Kellner H."/>
        </authorList>
    </citation>
    <scope>NUCLEOTIDE SEQUENCE [LARGE SCALE GENOMIC DNA]</scope>
    <source>
        <strain evidence="1 2">DSM 108284</strain>
    </source>
</reference>
<comment type="caution">
    <text evidence="1">The sequence shown here is derived from an EMBL/GenBank/DDBJ whole genome shotgun (WGS) entry which is preliminary data.</text>
</comment>
<name>A0A4Y9ZNW8_9AGAM</name>